<dbReference type="EMBL" id="JBEAFC010000009">
    <property type="protein sequence ID" value="KAL1540376.1"/>
    <property type="molecule type" value="Genomic_DNA"/>
</dbReference>
<gene>
    <name evidence="2" type="ORF">AAHA92_24735</name>
</gene>
<evidence type="ECO:0000313" key="2">
    <source>
        <dbReference type="EMBL" id="KAL1540376.1"/>
    </source>
</evidence>
<name>A0ABD1G8B7_SALDI</name>
<protein>
    <submittedName>
        <fullName evidence="2">Uncharacterized protein</fullName>
    </submittedName>
</protein>
<dbReference type="AlphaFoldDB" id="A0ABD1G8B7"/>
<accession>A0ABD1G8B7</accession>
<sequence>MNNSKGNERVNDEGVVERKVETVDCRKPAGEEEPHPEKVAVTHLVHDDNSGSGGAAAKVAEKLSAVGDTISRMQ</sequence>
<proteinExistence type="predicted"/>
<keyword evidence="3" id="KW-1185">Reference proteome</keyword>
<reference evidence="2 3" key="1">
    <citation type="submission" date="2024-06" db="EMBL/GenBank/DDBJ databases">
        <title>A chromosome level genome sequence of Diviner's sage (Salvia divinorum).</title>
        <authorList>
            <person name="Ford S.A."/>
            <person name="Ro D.-K."/>
            <person name="Ness R.W."/>
            <person name="Phillips M.A."/>
        </authorList>
    </citation>
    <scope>NUCLEOTIDE SEQUENCE [LARGE SCALE GENOMIC DNA]</scope>
    <source>
        <strain evidence="2">SAF-2024a</strain>
        <tissue evidence="2">Leaf</tissue>
    </source>
</reference>
<organism evidence="2 3">
    <name type="scientific">Salvia divinorum</name>
    <name type="common">Maria pastora</name>
    <name type="synonym">Diviner's sage</name>
    <dbReference type="NCBI Taxonomy" id="28513"/>
    <lineage>
        <taxon>Eukaryota</taxon>
        <taxon>Viridiplantae</taxon>
        <taxon>Streptophyta</taxon>
        <taxon>Embryophyta</taxon>
        <taxon>Tracheophyta</taxon>
        <taxon>Spermatophyta</taxon>
        <taxon>Magnoliopsida</taxon>
        <taxon>eudicotyledons</taxon>
        <taxon>Gunneridae</taxon>
        <taxon>Pentapetalae</taxon>
        <taxon>asterids</taxon>
        <taxon>lamiids</taxon>
        <taxon>Lamiales</taxon>
        <taxon>Lamiaceae</taxon>
        <taxon>Nepetoideae</taxon>
        <taxon>Mentheae</taxon>
        <taxon>Salviinae</taxon>
        <taxon>Salvia</taxon>
        <taxon>Salvia subgen. Calosphace</taxon>
    </lineage>
</organism>
<comment type="caution">
    <text evidence="2">The sequence shown here is derived from an EMBL/GenBank/DDBJ whole genome shotgun (WGS) entry which is preliminary data.</text>
</comment>
<evidence type="ECO:0000256" key="1">
    <source>
        <dbReference type="SAM" id="MobiDB-lite"/>
    </source>
</evidence>
<evidence type="ECO:0000313" key="3">
    <source>
        <dbReference type="Proteomes" id="UP001567538"/>
    </source>
</evidence>
<dbReference type="Proteomes" id="UP001567538">
    <property type="component" value="Unassembled WGS sequence"/>
</dbReference>
<feature type="region of interest" description="Disordered" evidence="1">
    <location>
        <begin position="1"/>
        <end position="37"/>
    </location>
</feature>